<dbReference type="InterPro" id="IPR018247">
    <property type="entry name" value="EF_Hand_1_Ca_BS"/>
</dbReference>
<feature type="domain" description="EF-hand" evidence="2">
    <location>
        <begin position="70"/>
        <end position="95"/>
    </location>
</feature>
<evidence type="ECO:0000313" key="3">
    <source>
        <dbReference type="EMBL" id="KAK7601353.1"/>
    </source>
</evidence>
<dbReference type="Pfam" id="PF13833">
    <property type="entry name" value="EF-hand_8"/>
    <property type="match status" value="1"/>
</dbReference>
<dbReference type="SMART" id="SM00054">
    <property type="entry name" value="EFh"/>
    <property type="match status" value="2"/>
</dbReference>
<evidence type="ECO:0000259" key="2">
    <source>
        <dbReference type="PROSITE" id="PS50222"/>
    </source>
</evidence>
<comment type="caution">
    <text evidence="3">The sequence shown here is derived from an EMBL/GenBank/DDBJ whole genome shotgun (WGS) entry which is preliminary data.</text>
</comment>
<keyword evidence="1" id="KW-0106">Calcium</keyword>
<dbReference type="PROSITE" id="PS50222">
    <property type="entry name" value="EF_HAND_2"/>
    <property type="match status" value="2"/>
</dbReference>
<sequence>MIWCYVIMGPPIQPPPRETGRNVNHSGNIDRKDFEIAVQQVCTMRGWNEDSPNFQATKKRMMSVWEGLQQSADDDQDGQVSLEEWCSMWEAFARNPESASEWQNSYMDLMFDIIDTSGDGSIDENEFCTVCDHYGISRQESSAAFQKFSKNGTVNVTRNVFHSYWREYFSSDEENAAGNFIFGKISFN</sequence>
<dbReference type="SUPFAM" id="SSF47473">
    <property type="entry name" value="EF-hand"/>
    <property type="match status" value="1"/>
</dbReference>
<dbReference type="EMBL" id="JBBCAQ010000010">
    <property type="protein sequence ID" value="KAK7601353.1"/>
    <property type="molecule type" value="Genomic_DNA"/>
</dbReference>
<gene>
    <name evidence="3" type="ORF">V9T40_008794</name>
</gene>
<feature type="domain" description="EF-hand" evidence="2">
    <location>
        <begin position="102"/>
        <end position="137"/>
    </location>
</feature>
<dbReference type="GO" id="GO:0005509">
    <property type="term" value="F:calcium ion binding"/>
    <property type="evidence" value="ECO:0007669"/>
    <property type="project" value="InterPro"/>
</dbReference>
<dbReference type="InterPro" id="IPR002048">
    <property type="entry name" value="EF_hand_dom"/>
</dbReference>
<organism evidence="3 4">
    <name type="scientific">Parthenolecanium corni</name>
    <dbReference type="NCBI Taxonomy" id="536013"/>
    <lineage>
        <taxon>Eukaryota</taxon>
        <taxon>Metazoa</taxon>
        <taxon>Ecdysozoa</taxon>
        <taxon>Arthropoda</taxon>
        <taxon>Hexapoda</taxon>
        <taxon>Insecta</taxon>
        <taxon>Pterygota</taxon>
        <taxon>Neoptera</taxon>
        <taxon>Paraneoptera</taxon>
        <taxon>Hemiptera</taxon>
        <taxon>Sternorrhyncha</taxon>
        <taxon>Coccoidea</taxon>
        <taxon>Coccidae</taxon>
        <taxon>Parthenolecanium</taxon>
    </lineage>
</organism>
<evidence type="ECO:0000313" key="4">
    <source>
        <dbReference type="Proteomes" id="UP001367676"/>
    </source>
</evidence>
<dbReference type="Pfam" id="PF13202">
    <property type="entry name" value="EF-hand_5"/>
    <property type="match status" value="1"/>
</dbReference>
<evidence type="ECO:0000256" key="1">
    <source>
        <dbReference type="ARBA" id="ARBA00022837"/>
    </source>
</evidence>
<protein>
    <recommendedName>
        <fullName evidence="2">EF-hand domain-containing protein</fullName>
    </recommendedName>
</protein>
<reference evidence="3 4" key="1">
    <citation type="submission" date="2024-03" db="EMBL/GenBank/DDBJ databases">
        <title>Adaptation during the transition from Ophiocordyceps entomopathogen to insect associate is accompanied by gene loss and intensified selection.</title>
        <authorList>
            <person name="Ward C.M."/>
            <person name="Onetto C.A."/>
            <person name="Borneman A.R."/>
        </authorList>
    </citation>
    <scope>NUCLEOTIDE SEQUENCE [LARGE SCALE GENOMIC DNA]</scope>
    <source>
        <strain evidence="3">AWRI1</strain>
        <tissue evidence="3">Single Adult Female</tissue>
    </source>
</reference>
<proteinExistence type="predicted"/>
<name>A0AAN9Y688_9HEMI</name>
<accession>A0AAN9Y688</accession>
<keyword evidence="4" id="KW-1185">Reference proteome</keyword>
<dbReference type="Proteomes" id="UP001367676">
    <property type="component" value="Unassembled WGS sequence"/>
</dbReference>
<dbReference type="AlphaFoldDB" id="A0AAN9Y688"/>
<dbReference type="InterPro" id="IPR011992">
    <property type="entry name" value="EF-hand-dom_pair"/>
</dbReference>
<dbReference type="PROSITE" id="PS00018">
    <property type="entry name" value="EF_HAND_1"/>
    <property type="match status" value="2"/>
</dbReference>
<dbReference type="Gene3D" id="1.10.238.10">
    <property type="entry name" value="EF-hand"/>
    <property type="match status" value="1"/>
</dbReference>